<comment type="caution">
    <text evidence="1">The sequence shown here is derived from an EMBL/GenBank/DDBJ whole genome shotgun (WGS) entry which is preliminary data.</text>
</comment>
<protein>
    <recommendedName>
        <fullName evidence="3">snRNA-activating protein complex subunit 1</fullName>
    </recommendedName>
</protein>
<reference evidence="1" key="1">
    <citation type="journal article" date="2023" name="G3 (Bethesda)">
        <title>Whole genome assemblies of Zophobas morio and Tenebrio molitor.</title>
        <authorList>
            <person name="Kaur S."/>
            <person name="Stinson S.A."/>
            <person name="diCenzo G.C."/>
        </authorList>
    </citation>
    <scope>NUCLEOTIDE SEQUENCE</scope>
    <source>
        <strain evidence="1">QUZm001</strain>
    </source>
</reference>
<dbReference type="PANTHER" id="PTHR15131:SF3">
    <property type="entry name" value="SNRNA-ACTIVATING PROTEIN COMPLEX SUBUNIT 1"/>
    <property type="match status" value="1"/>
</dbReference>
<dbReference type="GO" id="GO:0042796">
    <property type="term" value="P:snRNA transcription by RNA polymerase III"/>
    <property type="evidence" value="ECO:0007669"/>
    <property type="project" value="TreeGrafter"/>
</dbReference>
<evidence type="ECO:0000313" key="2">
    <source>
        <dbReference type="Proteomes" id="UP001168821"/>
    </source>
</evidence>
<keyword evidence="2" id="KW-1185">Reference proteome</keyword>
<accession>A0AA38I8I6</accession>
<dbReference type="GO" id="GO:0042795">
    <property type="term" value="P:snRNA transcription by RNA polymerase II"/>
    <property type="evidence" value="ECO:0007669"/>
    <property type="project" value="TreeGrafter"/>
</dbReference>
<proteinExistence type="predicted"/>
<dbReference type="InterPro" id="IPR019188">
    <property type="entry name" value="SNAPC1"/>
</dbReference>
<sequence>MTDVDITSPDDFSSSKKPQRLNIHHLDAKLAAGFHSDCENLLQKFKKCQNYSYTSFAQVWRESCFLGIFKGLNNILTMKTFVENAFFNAKKFLYSPDLYIQTGALYVLYGLYYKQPINKWVKVRLTQADVDQLKEIIDTHKENRCFEPVFIYYKMRLDGAFQYCALPLPLGLEPKFLKRVDFAKNEIASRSSCDSVLNKFKTLMEEDPDLVQFDETDEEYQKLSQKYKDQLFIFPSQLGAHLKKAYSETFHVQLEESPQTQAKHITLLKAKATEAANATYRGDRKVVTAIDLQTPSTSFNS</sequence>
<dbReference type="Proteomes" id="UP001168821">
    <property type="component" value="Unassembled WGS sequence"/>
</dbReference>
<dbReference type="EMBL" id="JALNTZ010000005">
    <property type="protein sequence ID" value="KAJ3651138.1"/>
    <property type="molecule type" value="Genomic_DNA"/>
</dbReference>
<dbReference type="Pfam" id="PF09808">
    <property type="entry name" value="SNAPC1"/>
    <property type="match status" value="1"/>
</dbReference>
<dbReference type="GO" id="GO:0043565">
    <property type="term" value="F:sequence-specific DNA binding"/>
    <property type="evidence" value="ECO:0007669"/>
    <property type="project" value="TreeGrafter"/>
</dbReference>
<evidence type="ECO:0000313" key="1">
    <source>
        <dbReference type="EMBL" id="KAJ3651138.1"/>
    </source>
</evidence>
<dbReference type="GO" id="GO:0019185">
    <property type="term" value="C:snRNA-activating protein complex"/>
    <property type="evidence" value="ECO:0007669"/>
    <property type="project" value="TreeGrafter"/>
</dbReference>
<name>A0AA38I8I6_9CUCU</name>
<dbReference type="PANTHER" id="PTHR15131">
    <property type="entry name" value="SMALL NUCLEAR RNA ACTIVATING COMPLEX, POLYPEPTIDE 1"/>
    <property type="match status" value="1"/>
</dbReference>
<dbReference type="AlphaFoldDB" id="A0AA38I8I6"/>
<gene>
    <name evidence="1" type="ORF">Zmor_017194</name>
</gene>
<organism evidence="1 2">
    <name type="scientific">Zophobas morio</name>
    <dbReference type="NCBI Taxonomy" id="2755281"/>
    <lineage>
        <taxon>Eukaryota</taxon>
        <taxon>Metazoa</taxon>
        <taxon>Ecdysozoa</taxon>
        <taxon>Arthropoda</taxon>
        <taxon>Hexapoda</taxon>
        <taxon>Insecta</taxon>
        <taxon>Pterygota</taxon>
        <taxon>Neoptera</taxon>
        <taxon>Endopterygota</taxon>
        <taxon>Coleoptera</taxon>
        <taxon>Polyphaga</taxon>
        <taxon>Cucujiformia</taxon>
        <taxon>Tenebrionidae</taxon>
        <taxon>Zophobas</taxon>
    </lineage>
</organism>
<evidence type="ECO:0008006" key="3">
    <source>
        <dbReference type="Google" id="ProtNLM"/>
    </source>
</evidence>